<evidence type="ECO:0000313" key="11">
    <source>
        <dbReference type="EMBL" id="QAV17276.1"/>
    </source>
</evidence>
<feature type="transmembrane region" description="Helical" evidence="8">
    <location>
        <begin position="125"/>
        <end position="142"/>
    </location>
</feature>
<dbReference type="EC" id="2.4.-.-" evidence="10"/>
<dbReference type="Pfam" id="PF13231">
    <property type="entry name" value="PMT_2"/>
    <property type="match status" value="1"/>
</dbReference>
<keyword evidence="7 8" id="KW-0472">Membrane</keyword>
<dbReference type="GO" id="GO:0005886">
    <property type="term" value="C:plasma membrane"/>
    <property type="evidence" value="ECO:0007669"/>
    <property type="project" value="UniProtKB-SubCell"/>
</dbReference>
<feature type="transmembrane region" description="Helical" evidence="8">
    <location>
        <begin position="75"/>
        <end position="93"/>
    </location>
</feature>
<proteinExistence type="predicted"/>
<evidence type="ECO:0000256" key="8">
    <source>
        <dbReference type="SAM" id="Phobius"/>
    </source>
</evidence>
<reference evidence="11 12" key="1">
    <citation type="submission" date="2018-01" db="EMBL/GenBank/DDBJ databases">
        <title>The whole genome sequencing and assembly of Paenibacillus chitinolyticus KCCM 41400 strain.</title>
        <authorList>
            <person name="Kim J.-Y."/>
            <person name="Park M.-K."/>
            <person name="Lee Y.-J."/>
            <person name="Yi H."/>
            <person name="Bahn Y.-S."/>
            <person name="Kim J.F."/>
            <person name="Lee D.-W."/>
        </authorList>
    </citation>
    <scope>NUCLEOTIDE SEQUENCE [LARGE SCALE GENOMIC DNA]</scope>
    <source>
        <strain evidence="11 12">KCCM 41400</strain>
    </source>
</reference>
<name>A0A410WS55_9BACL</name>
<dbReference type="InterPro" id="IPR050297">
    <property type="entry name" value="LipidA_mod_glycosyltrf_83"/>
</dbReference>
<evidence type="ECO:0000256" key="2">
    <source>
        <dbReference type="ARBA" id="ARBA00022475"/>
    </source>
</evidence>
<evidence type="ECO:0000313" key="10">
    <source>
        <dbReference type="EMBL" id="MCY9595506.1"/>
    </source>
</evidence>
<protein>
    <submittedName>
        <fullName evidence="10">Glycosyltransferase family 39 protein</fullName>
        <ecNumber evidence="10">2.4.-.-</ecNumber>
    </submittedName>
</protein>
<feature type="transmembrane region" description="Helical" evidence="8">
    <location>
        <begin position="154"/>
        <end position="172"/>
    </location>
</feature>
<dbReference type="RefSeq" id="WP_042229689.1">
    <property type="nucleotide sequence ID" value="NZ_CP026520.1"/>
</dbReference>
<keyword evidence="4 10" id="KW-0808">Transferase</keyword>
<feature type="transmembrane region" description="Helical" evidence="8">
    <location>
        <begin position="178"/>
        <end position="205"/>
    </location>
</feature>
<dbReference type="GeneID" id="95374408"/>
<dbReference type="PANTHER" id="PTHR33908">
    <property type="entry name" value="MANNOSYLTRANSFERASE YKCB-RELATED"/>
    <property type="match status" value="1"/>
</dbReference>
<dbReference type="EMBL" id="CP026520">
    <property type="protein sequence ID" value="QAV17276.1"/>
    <property type="molecule type" value="Genomic_DNA"/>
</dbReference>
<feature type="transmembrane region" description="Helical" evidence="8">
    <location>
        <begin position="14"/>
        <end position="34"/>
    </location>
</feature>
<feature type="domain" description="Glycosyltransferase RgtA/B/C/D-like" evidence="9">
    <location>
        <begin position="79"/>
        <end position="236"/>
    </location>
</feature>
<evidence type="ECO:0000256" key="6">
    <source>
        <dbReference type="ARBA" id="ARBA00022989"/>
    </source>
</evidence>
<dbReference type="Proteomes" id="UP000288943">
    <property type="component" value="Chromosome"/>
</dbReference>
<evidence type="ECO:0000256" key="1">
    <source>
        <dbReference type="ARBA" id="ARBA00004651"/>
    </source>
</evidence>
<dbReference type="EMBL" id="JAMDMJ010000008">
    <property type="protein sequence ID" value="MCY9595506.1"/>
    <property type="molecule type" value="Genomic_DNA"/>
</dbReference>
<evidence type="ECO:0000256" key="4">
    <source>
        <dbReference type="ARBA" id="ARBA00022679"/>
    </source>
</evidence>
<evidence type="ECO:0000256" key="7">
    <source>
        <dbReference type="ARBA" id="ARBA00023136"/>
    </source>
</evidence>
<organism evidence="11 12">
    <name type="scientific">Paenibacillus chitinolyticus</name>
    <dbReference type="NCBI Taxonomy" id="79263"/>
    <lineage>
        <taxon>Bacteria</taxon>
        <taxon>Bacillati</taxon>
        <taxon>Bacillota</taxon>
        <taxon>Bacilli</taxon>
        <taxon>Bacillales</taxon>
        <taxon>Paenibacillaceae</taxon>
        <taxon>Paenibacillus</taxon>
    </lineage>
</organism>
<evidence type="ECO:0000259" key="9">
    <source>
        <dbReference type="Pfam" id="PF13231"/>
    </source>
</evidence>
<keyword evidence="2" id="KW-1003">Cell membrane</keyword>
<keyword evidence="5 8" id="KW-0812">Transmembrane</keyword>
<feature type="transmembrane region" description="Helical" evidence="8">
    <location>
        <begin position="360"/>
        <end position="377"/>
    </location>
</feature>
<evidence type="ECO:0000313" key="12">
    <source>
        <dbReference type="Proteomes" id="UP000288943"/>
    </source>
</evidence>
<dbReference type="Proteomes" id="UP001527202">
    <property type="component" value="Unassembled WGS sequence"/>
</dbReference>
<gene>
    <name evidence="10" type="ORF">M5X16_06970</name>
    <name evidence="11" type="ORF">PC41400_06205</name>
</gene>
<dbReference type="PANTHER" id="PTHR33908:SF11">
    <property type="entry name" value="MEMBRANE PROTEIN"/>
    <property type="match status" value="1"/>
</dbReference>
<dbReference type="OrthoDB" id="136232at2"/>
<feature type="transmembrane region" description="Helical" evidence="8">
    <location>
        <begin position="383"/>
        <end position="408"/>
    </location>
</feature>
<feature type="transmembrane region" description="Helical" evidence="8">
    <location>
        <begin position="100"/>
        <end position="119"/>
    </location>
</feature>
<sequence length="419" mass="47769">MFTLKEENLRTKKILYALMAIVLAVSAFTALYYGDAFLLGTYEKMDNDDVKYMYAAKVLLEEGTLVYKSYPNPTLFIMPGFPVMLAFFMWIFGDYENTAIAVRLFQCVLQAASVYLLFVIARHMFNSRVALIACIIAALYPPNYYTSGVILSEGIFQIIFLLLVCMTLYALQKPSVGKYIAIGALLALCAYFKPQFILFPLVIGVTWLIRRVPFKKMVLYTATIVLTACLLLSPWWVRNYAQFGKFIPFTDSSGNPMLMGVLPGEPSPGFFKEYPQYSPDVYDDSTEKVGHIILYSLKTKPFETIKWYLFDKTILAFEQTFYWLDFWGMSYHFVLALHIILCVLGVAGFIAALINRRGDILVAALTVAYVIAVHIPFVQFSRYMYPIIFIFTIFAAYLIAVPFGSLSFRRSSSVTRHFP</sequence>
<dbReference type="KEGG" id="pchi:PC41400_06205"/>
<keyword evidence="6 8" id="KW-1133">Transmembrane helix</keyword>
<reference evidence="10 13" key="2">
    <citation type="submission" date="2022-05" db="EMBL/GenBank/DDBJ databases">
        <title>Genome Sequencing of Bee-Associated Microbes.</title>
        <authorList>
            <person name="Dunlap C."/>
        </authorList>
    </citation>
    <scope>NUCLEOTIDE SEQUENCE [LARGE SCALE GENOMIC DNA]</scope>
    <source>
        <strain evidence="10 13">NRRL B-23120</strain>
    </source>
</reference>
<dbReference type="GO" id="GO:0009103">
    <property type="term" value="P:lipopolysaccharide biosynthetic process"/>
    <property type="evidence" value="ECO:0007669"/>
    <property type="project" value="UniProtKB-ARBA"/>
</dbReference>
<feature type="transmembrane region" description="Helical" evidence="8">
    <location>
        <begin position="217"/>
        <end position="237"/>
    </location>
</feature>
<accession>A0A410WS55</accession>
<evidence type="ECO:0000256" key="5">
    <source>
        <dbReference type="ARBA" id="ARBA00022692"/>
    </source>
</evidence>
<keyword evidence="3 10" id="KW-0328">Glycosyltransferase</keyword>
<comment type="subcellular location">
    <subcellularLocation>
        <location evidence="1">Cell membrane</location>
        <topology evidence="1">Multi-pass membrane protein</topology>
    </subcellularLocation>
</comment>
<evidence type="ECO:0000313" key="13">
    <source>
        <dbReference type="Proteomes" id="UP001527202"/>
    </source>
</evidence>
<dbReference type="GO" id="GO:0016763">
    <property type="term" value="F:pentosyltransferase activity"/>
    <property type="evidence" value="ECO:0007669"/>
    <property type="project" value="TreeGrafter"/>
</dbReference>
<dbReference type="AlphaFoldDB" id="A0A410WS55"/>
<evidence type="ECO:0000256" key="3">
    <source>
        <dbReference type="ARBA" id="ARBA00022676"/>
    </source>
</evidence>
<dbReference type="InterPro" id="IPR038731">
    <property type="entry name" value="RgtA/B/C-like"/>
</dbReference>
<keyword evidence="13" id="KW-1185">Reference proteome</keyword>
<feature type="transmembrane region" description="Helical" evidence="8">
    <location>
        <begin position="331"/>
        <end position="353"/>
    </location>
</feature>